<dbReference type="Gene3D" id="3.30.360.10">
    <property type="entry name" value="Dihydrodipicolinate Reductase, domain 2"/>
    <property type="match status" value="1"/>
</dbReference>
<evidence type="ECO:0000313" key="6">
    <source>
        <dbReference type="Proteomes" id="UP000291117"/>
    </source>
</evidence>
<name>A0A4U1FYP1_9SPHI</name>
<evidence type="ECO:0000259" key="3">
    <source>
        <dbReference type="Pfam" id="PF22725"/>
    </source>
</evidence>
<dbReference type="EMBL" id="SJSM01000013">
    <property type="protein sequence ID" value="TCC92778.1"/>
    <property type="molecule type" value="Genomic_DNA"/>
</dbReference>
<dbReference type="OrthoDB" id="9795543at2"/>
<feature type="domain" description="GFO/IDH/MocA-like oxidoreductase" evidence="3">
    <location>
        <begin position="156"/>
        <end position="280"/>
    </location>
</feature>
<accession>A0A4R0MZG2</accession>
<dbReference type="Pfam" id="PF01408">
    <property type="entry name" value="GFO_IDH_MocA"/>
    <property type="match status" value="1"/>
</dbReference>
<dbReference type="InterPro" id="IPR000683">
    <property type="entry name" value="Gfo/Idh/MocA-like_OxRdtase_N"/>
</dbReference>
<comment type="caution">
    <text evidence="5">The sequence shown here is derived from an EMBL/GenBank/DDBJ whole genome shotgun (WGS) entry which is preliminary data.</text>
</comment>
<dbReference type="PANTHER" id="PTHR43818">
    <property type="entry name" value="BCDNA.GH03377"/>
    <property type="match status" value="1"/>
</dbReference>
<gene>
    <name evidence="4" type="ORF">EZ444_18770</name>
    <name evidence="5" type="ORF">FBD94_23195</name>
</gene>
<dbReference type="RefSeq" id="WP_131610681.1">
    <property type="nucleotide sequence ID" value="NZ_SJSM01000013.1"/>
</dbReference>
<dbReference type="Pfam" id="PF22725">
    <property type="entry name" value="GFO_IDH_MocA_C3"/>
    <property type="match status" value="1"/>
</dbReference>
<dbReference type="AlphaFoldDB" id="A0A4U1FYP1"/>
<organism evidence="5 7">
    <name type="scientific">Pedobacter hiemivivus</name>
    <dbReference type="NCBI Taxonomy" id="2530454"/>
    <lineage>
        <taxon>Bacteria</taxon>
        <taxon>Pseudomonadati</taxon>
        <taxon>Bacteroidota</taxon>
        <taxon>Sphingobacteriia</taxon>
        <taxon>Sphingobacteriales</taxon>
        <taxon>Sphingobacteriaceae</taxon>
        <taxon>Pedobacter</taxon>
    </lineage>
</organism>
<keyword evidence="6" id="KW-1185">Reference proteome</keyword>
<dbReference type="PANTHER" id="PTHR43818:SF11">
    <property type="entry name" value="BCDNA.GH03377"/>
    <property type="match status" value="1"/>
</dbReference>
<accession>A0A4U1FYP1</accession>
<evidence type="ECO:0000313" key="5">
    <source>
        <dbReference type="EMBL" id="TKC56161.1"/>
    </source>
</evidence>
<dbReference type="SUPFAM" id="SSF55347">
    <property type="entry name" value="Glyceraldehyde-3-phosphate dehydrogenase-like, C-terminal domain"/>
    <property type="match status" value="1"/>
</dbReference>
<feature type="domain" description="Gfo/Idh/MocA-like oxidoreductase N-terminal" evidence="2">
    <location>
        <begin position="28"/>
        <end position="148"/>
    </location>
</feature>
<protein>
    <submittedName>
        <fullName evidence="5">Gfo/Idh/MocA family oxidoreductase</fullName>
    </submittedName>
</protein>
<dbReference type="InterPro" id="IPR050463">
    <property type="entry name" value="Gfo/Idh/MocA_oxidrdct_glycsds"/>
</dbReference>
<evidence type="ECO:0000313" key="4">
    <source>
        <dbReference type="EMBL" id="TCC92778.1"/>
    </source>
</evidence>
<dbReference type="GO" id="GO:0016491">
    <property type="term" value="F:oxidoreductase activity"/>
    <property type="evidence" value="ECO:0007669"/>
    <property type="project" value="UniProtKB-KW"/>
</dbReference>
<dbReference type="EMBL" id="SWDX01000013">
    <property type="protein sequence ID" value="TKC56161.1"/>
    <property type="molecule type" value="Genomic_DNA"/>
</dbReference>
<evidence type="ECO:0000256" key="1">
    <source>
        <dbReference type="ARBA" id="ARBA00023002"/>
    </source>
</evidence>
<keyword evidence="1" id="KW-0560">Oxidoreductase</keyword>
<proteinExistence type="predicted"/>
<dbReference type="Proteomes" id="UP000291117">
    <property type="component" value="Unassembled WGS sequence"/>
</dbReference>
<sequence>MEVSLSNKPNYFIEKVRNMLGRNGTEEIKWGIIGCGDVTEVKSGPAFNKVLNSSLVAVMRRDGAKAKDYALRHNVPKWYDDAEQLIDDPEVNAIYIATPPLQHEEYAIRAMAAGKPVYVEKPMTLNAASAIRMKEAAEKYNVKLTVAHYRRAQPMFLKVKSLLDEKAIGVVKLVQLQMLQPQNSDLIAGSETNWRLNPAISGGGLFHDLAPHQLDLMIYFFGELNKSMGISLNQGSPYEVDDMVTGHILFHNGVVFNGSWCFSAAEQTDVCEIIGTEGKISFPMFGHKLTLSKGKDEEEFMFDPLQHVQQPMIQEVVKYFLGKTSNPCSAEQAIMSMQVMDSFTK</sequence>
<dbReference type="GO" id="GO:0000166">
    <property type="term" value="F:nucleotide binding"/>
    <property type="evidence" value="ECO:0007669"/>
    <property type="project" value="InterPro"/>
</dbReference>
<dbReference type="Gene3D" id="3.40.50.720">
    <property type="entry name" value="NAD(P)-binding Rossmann-like Domain"/>
    <property type="match status" value="1"/>
</dbReference>
<dbReference type="SUPFAM" id="SSF51735">
    <property type="entry name" value="NAD(P)-binding Rossmann-fold domains"/>
    <property type="match status" value="1"/>
</dbReference>
<evidence type="ECO:0000259" key="2">
    <source>
        <dbReference type="Pfam" id="PF01408"/>
    </source>
</evidence>
<reference evidence="4 6" key="1">
    <citation type="submission" date="2019-02" db="EMBL/GenBank/DDBJ databases">
        <title>Pedobacter sp. RP-3-8 sp. nov., isolated from Arctic soil.</title>
        <authorList>
            <person name="Dahal R.H."/>
        </authorList>
    </citation>
    <scope>NUCLEOTIDE SEQUENCE [LARGE SCALE GENOMIC DNA]</scope>
    <source>
        <strain evidence="4 6">RP-3-8</strain>
    </source>
</reference>
<evidence type="ECO:0000313" key="7">
    <source>
        <dbReference type="Proteomes" id="UP000309594"/>
    </source>
</evidence>
<dbReference type="Proteomes" id="UP000309594">
    <property type="component" value="Unassembled WGS sequence"/>
</dbReference>
<dbReference type="InterPro" id="IPR036291">
    <property type="entry name" value="NAD(P)-bd_dom_sf"/>
</dbReference>
<dbReference type="InterPro" id="IPR055170">
    <property type="entry name" value="GFO_IDH_MocA-like_dom"/>
</dbReference>
<reference evidence="5 7" key="2">
    <citation type="submission" date="2019-04" db="EMBL/GenBank/DDBJ databases">
        <title>Pedobacter sp. RP-1-16 sp. nov., isolated from Arctic soil.</title>
        <authorList>
            <person name="Dahal R.H."/>
            <person name="Kim D.-U."/>
        </authorList>
    </citation>
    <scope>NUCLEOTIDE SEQUENCE [LARGE SCALE GENOMIC DNA]</scope>
    <source>
        <strain evidence="5 7">RP-1-16</strain>
    </source>
</reference>